<accession>A0A976N1A3</accession>
<evidence type="ECO:0000313" key="2">
    <source>
        <dbReference type="EMBL" id="UPW41207.1"/>
    </source>
</evidence>
<evidence type="ECO:0000259" key="1">
    <source>
        <dbReference type="Pfam" id="PF23343"/>
    </source>
</evidence>
<organism evidence="2">
    <name type="scientific">Sigmofec virus UA08Rod_5080</name>
    <dbReference type="NCBI Taxonomy" id="2929414"/>
    <lineage>
        <taxon>Viruses</taxon>
        <taxon>Monodnaviria</taxon>
        <taxon>Sangervirae</taxon>
        <taxon>Phixviricota</taxon>
        <taxon>Malgrandaviricetes</taxon>
        <taxon>Petitvirales</taxon>
        <taxon>Microviridae</taxon>
    </lineage>
</organism>
<name>A0A976N1A3_9VIRU</name>
<dbReference type="InterPro" id="IPR056906">
    <property type="entry name" value="ORF2/G2P_dom"/>
</dbReference>
<protein>
    <submittedName>
        <fullName evidence="2">Replication initiator protein</fullName>
    </submittedName>
</protein>
<dbReference type="Pfam" id="PF23343">
    <property type="entry name" value="REP_ORF2-G2P"/>
    <property type="match status" value="1"/>
</dbReference>
<reference evidence="2" key="1">
    <citation type="submission" date="2022-02" db="EMBL/GenBank/DDBJ databases">
        <title>Towards deciphering the DNA virus diversity associated with rodent species in the families Cricetidae and Heteromyidae.</title>
        <authorList>
            <person name="Lund M."/>
            <person name="Larsen B.B."/>
            <person name="Gryseels S."/>
            <person name="Kraberger S."/>
            <person name="Rowsey D.M."/>
            <person name="Steger L."/>
            <person name="Yule K.M."/>
            <person name="Upham N.S."/>
            <person name="Worobey M."/>
            <person name="Van Doorslaer K."/>
            <person name="Varsani A."/>
        </authorList>
    </citation>
    <scope>NUCLEOTIDE SEQUENCE</scope>
    <source>
        <strain evidence="2">UA08Rod_5080</strain>
    </source>
</reference>
<dbReference type="EMBL" id="OM869557">
    <property type="protein sequence ID" value="UPW41207.1"/>
    <property type="molecule type" value="Genomic_DNA"/>
</dbReference>
<feature type="domain" description="Replication-associated protein ORF2/G2P" evidence="1">
    <location>
        <begin position="101"/>
        <end position="255"/>
    </location>
</feature>
<sequence length="506" mass="60510">MVILSPQALTFLNNGCEVFFDGVSESYNNIFVIKDFLKNYKNYNIEDVYRIVKTSFVFYRNSRFPLFTLLPCNRCTHCRNDYRSEIEKRAIIEAANSGTVIFYTLTYDSEHEPIDGLYKKHVQDAFKRLRSYIDRYLDFNCTFTQLYVGEYGTDVRYTLRPHYHGIIFIEEKLNSKQLLQLEDLFRPKECQIRRNIALNNKLIYKLKAKSIKASEFYKEHSKLLGFWPHGVLYDFQIARNPVALCRYVTKYITKNVDFINNSDSFALSREKRERTFTPFFIQLPKSIGLGVKYLDLYRDSILNSTDFSIYVRFTRNTSCAGLIRIGIPKIFIQKLFPSLSYYCDNSIYTSYLIKFLLDHVSIVNNVYRNYPLAELTNLKTRFISYKYLTKQTLKRYQKLRLNIAKCFYINTLHNHDYRTNLFNYNETDEYEENLLTIIEKLLDNLKNCPTEEEYFNLTFTKSQWYLKKKIPPYDYQSVLQQKIQKIQQNTSYVRRKMLHSSYNNLY</sequence>
<proteinExistence type="predicted"/>